<dbReference type="RefSeq" id="WP_344089397.1">
    <property type="nucleotide sequence ID" value="NZ_BAAAHB010000017.1"/>
</dbReference>
<feature type="chain" id="PRO_5045979859" description="Ig-like domain-containing protein" evidence="2">
    <location>
        <begin position="34"/>
        <end position="231"/>
    </location>
</feature>
<dbReference type="PROSITE" id="PS51257">
    <property type="entry name" value="PROKAR_LIPOPROTEIN"/>
    <property type="match status" value="1"/>
</dbReference>
<accession>A0ABN0ZUR4</accession>
<protein>
    <recommendedName>
        <fullName evidence="5">Ig-like domain-containing protein</fullName>
    </recommendedName>
</protein>
<gene>
    <name evidence="3" type="ORF">GCM10009544_22710</name>
</gene>
<feature type="signal peptide" evidence="2">
    <location>
        <begin position="1"/>
        <end position="33"/>
    </location>
</feature>
<comment type="caution">
    <text evidence="3">The sequence shown here is derived from an EMBL/GenBank/DDBJ whole genome shotgun (WGS) entry which is preliminary data.</text>
</comment>
<feature type="compositionally biased region" description="Low complexity" evidence="1">
    <location>
        <begin position="89"/>
        <end position="98"/>
    </location>
</feature>
<keyword evidence="2" id="KW-0732">Signal</keyword>
<feature type="region of interest" description="Disordered" evidence="1">
    <location>
        <begin position="75"/>
        <end position="98"/>
    </location>
</feature>
<dbReference type="Proteomes" id="UP001499895">
    <property type="component" value="Unassembled WGS sequence"/>
</dbReference>
<evidence type="ECO:0000256" key="2">
    <source>
        <dbReference type="SAM" id="SignalP"/>
    </source>
</evidence>
<name>A0ABN0ZUR4_9ACTN</name>
<reference evidence="3 4" key="1">
    <citation type="journal article" date="2019" name="Int. J. Syst. Evol. Microbiol.">
        <title>The Global Catalogue of Microorganisms (GCM) 10K type strain sequencing project: providing services to taxonomists for standard genome sequencing and annotation.</title>
        <authorList>
            <consortium name="The Broad Institute Genomics Platform"/>
            <consortium name="The Broad Institute Genome Sequencing Center for Infectious Disease"/>
            <person name="Wu L."/>
            <person name="Ma J."/>
        </authorList>
    </citation>
    <scope>NUCLEOTIDE SEQUENCE [LARGE SCALE GENOMIC DNA]</scope>
    <source>
        <strain evidence="3 4">JCM 10649</strain>
    </source>
</reference>
<keyword evidence="4" id="KW-1185">Reference proteome</keyword>
<evidence type="ECO:0008006" key="5">
    <source>
        <dbReference type="Google" id="ProtNLM"/>
    </source>
</evidence>
<evidence type="ECO:0000313" key="3">
    <source>
        <dbReference type="EMBL" id="GAA0459607.1"/>
    </source>
</evidence>
<proteinExistence type="predicted"/>
<organism evidence="3 4">
    <name type="scientific">Streptomyces stramineus</name>
    <dbReference type="NCBI Taxonomy" id="173861"/>
    <lineage>
        <taxon>Bacteria</taxon>
        <taxon>Bacillati</taxon>
        <taxon>Actinomycetota</taxon>
        <taxon>Actinomycetes</taxon>
        <taxon>Kitasatosporales</taxon>
        <taxon>Streptomycetaceae</taxon>
        <taxon>Streptomyces</taxon>
    </lineage>
</organism>
<evidence type="ECO:0000256" key="1">
    <source>
        <dbReference type="SAM" id="MobiDB-lite"/>
    </source>
</evidence>
<feature type="compositionally biased region" description="Polar residues" evidence="1">
    <location>
        <begin position="75"/>
        <end position="86"/>
    </location>
</feature>
<dbReference type="EMBL" id="BAAAHB010000017">
    <property type="protein sequence ID" value="GAA0459607.1"/>
    <property type="molecule type" value="Genomic_DNA"/>
</dbReference>
<sequence>MRSRSLRTRALLASGAGLACTAALTLTGPGASAQPGAPLAAGSTTVSPAGHFFAAKLVGKATFKAGSVTLTCTVSTSQPTAGSDNNRVPAAPGNHNPAGPVVSPINAPTYSSCTASLPGVTATVVTSGAWSVAMQHGSPSTATLTVPVGGFVLKTSGLATCTVTGAPTAAADIATEFTNGAPSKLTVTNASVPVKVEGGFGCPTSAATSVFNATYEVTNTTDPATPITVTG</sequence>
<evidence type="ECO:0000313" key="4">
    <source>
        <dbReference type="Proteomes" id="UP001499895"/>
    </source>
</evidence>